<accession>A0A849C484</accession>
<proteinExistence type="predicted"/>
<protein>
    <submittedName>
        <fullName evidence="2">Uncharacterized protein</fullName>
    </submittedName>
</protein>
<reference evidence="2 3" key="1">
    <citation type="submission" date="2020-05" db="EMBL/GenBank/DDBJ databases">
        <title>MicrobeNet Type strains.</title>
        <authorList>
            <person name="Nicholson A.C."/>
        </authorList>
    </citation>
    <scope>NUCLEOTIDE SEQUENCE [LARGE SCALE GENOMIC DNA]</scope>
    <source>
        <strain evidence="2 3">JCM 3224</strain>
    </source>
</reference>
<dbReference type="RefSeq" id="WP_067517425.1">
    <property type="nucleotide sequence ID" value="NZ_JABELX010000010.1"/>
</dbReference>
<dbReference type="EMBL" id="JABELX010000010">
    <property type="protein sequence ID" value="NNH73503.1"/>
    <property type="molecule type" value="Genomic_DNA"/>
</dbReference>
<dbReference type="AlphaFoldDB" id="A0A849C484"/>
<keyword evidence="3" id="KW-1185">Reference proteome</keyword>
<organism evidence="2 3">
    <name type="scientific">Nocardia uniformis</name>
    <dbReference type="NCBI Taxonomy" id="53432"/>
    <lineage>
        <taxon>Bacteria</taxon>
        <taxon>Bacillati</taxon>
        <taxon>Actinomycetota</taxon>
        <taxon>Actinomycetes</taxon>
        <taxon>Mycobacteriales</taxon>
        <taxon>Nocardiaceae</taxon>
        <taxon>Nocardia</taxon>
    </lineage>
</organism>
<sequence length="60" mass="6451">MNSAPLPSRRTRSNHPAEAELDNGTAAHPATGESRARKHRPGLAAAVRGIQDGRAAVRRW</sequence>
<gene>
    <name evidence="2" type="ORF">HLB23_27215</name>
</gene>
<feature type="region of interest" description="Disordered" evidence="1">
    <location>
        <begin position="1"/>
        <end position="43"/>
    </location>
</feature>
<name>A0A849C484_9NOCA</name>
<dbReference type="Proteomes" id="UP000586827">
    <property type="component" value="Unassembled WGS sequence"/>
</dbReference>
<evidence type="ECO:0000313" key="2">
    <source>
        <dbReference type="EMBL" id="NNH73503.1"/>
    </source>
</evidence>
<comment type="caution">
    <text evidence="2">The sequence shown here is derived from an EMBL/GenBank/DDBJ whole genome shotgun (WGS) entry which is preliminary data.</text>
</comment>
<evidence type="ECO:0000256" key="1">
    <source>
        <dbReference type="SAM" id="MobiDB-lite"/>
    </source>
</evidence>
<evidence type="ECO:0000313" key="3">
    <source>
        <dbReference type="Proteomes" id="UP000586827"/>
    </source>
</evidence>